<feature type="region of interest" description="Disordered" evidence="1">
    <location>
        <begin position="950"/>
        <end position="969"/>
    </location>
</feature>
<feature type="transmembrane region" description="Helical" evidence="2">
    <location>
        <begin position="1314"/>
        <end position="1333"/>
    </location>
</feature>
<dbReference type="InterPro" id="IPR000210">
    <property type="entry name" value="BTB/POZ_dom"/>
</dbReference>
<feature type="transmembrane region" description="Helical" evidence="2">
    <location>
        <begin position="1412"/>
        <end position="1431"/>
    </location>
</feature>
<dbReference type="SUPFAM" id="SSF52540">
    <property type="entry name" value="P-loop containing nucleoside triphosphate hydrolases"/>
    <property type="match status" value="1"/>
</dbReference>
<dbReference type="Pfam" id="PF01569">
    <property type="entry name" value="PAP2"/>
    <property type="match status" value="1"/>
</dbReference>
<dbReference type="SUPFAM" id="SSF48317">
    <property type="entry name" value="Acid phosphatase/Vanadium-dependent haloperoxidase"/>
    <property type="match status" value="1"/>
</dbReference>
<dbReference type="InterPro" id="IPR052654">
    <property type="entry name" value="CS_Sulfotransferase"/>
</dbReference>
<feature type="region of interest" description="Disordered" evidence="1">
    <location>
        <begin position="718"/>
        <end position="756"/>
    </location>
</feature>
<feature type="transmembrane region" description="Helical" evidence="2">
    <location>
        <begin position="1437"/>
        <end position="1457"/>
    </location>
</feature>
<feature type="region of interest" description="Disordered" evidence="1">
    <location>
        <begin position="510"/>
        <end position="578"/>
    </location>
</feature>
<dbReference type="GO" id="GO:0050659">
    <property type="term" value="F:N-acetylgalactosamine 4-sulfate 6-O-sulfotransferase activity"/>
    <property type="evidence" value="ECO:0007669"/>
    <property type="project" value="TreeGrafter"/>
</dbReference>
<dbReference type="PROSITE" id="PS50097">
    <property type="entry name" value="BTB"/>
    <property type="match status" value="1"/>
</dbReference>
<dbReference type="PANTHER" id="PTHR15723:SF0">
    <property type="entry name" value="CARBOHYDRATE SULFOTRANSFERASE 15"/>
    <property type="match status" value="1"/>
</dbReference>
<name>K1QHP5_MAGGI</name>
<dbReference type="Pfam" id="PF00651">
    <property type="entry name" value="BTB"/>
    <property type="match status" value="1"/>
</dbReference>
<keyword evidence="2" id="KW-0812">Transmembrane</keyword>
<feature type="region of interest" description="Disordered" evidence="1">
    <location>
        <begin position="984"/>
        <end position="1112"/>
    </location>
</feature>
<feature type="region of interest" description="Disordered" evidence="1">
    <location>
        <begin position="635"/>
        <end position="665"/>
    </location>
</feature>
<dbReference type="InParanoid" id="K1QHP5"/>
<dbReference type="InterPro" id="IPR000326">
    <property type="entry name" value="PAP2/HPO"/>
</dbReference>
<evidence type="ECO:0000313" key="3">
    <source>
        <dbReference type="EMBL" id="EKC33368.1"/>
    </source>
</evidence>
<reference evidence="3" key="1">
    <citation type="journal article" date="2012" name="Nature">
        <title>The oyster genome reveals stress adaptation and complexity of shell formation.</title>
        <authorList>
            <person name="Zhang G."/>
            <person name="Fang X."/>
            <person name="Guo X."/>
            <person name="Li L."/>
            <person name="Luo R."/>
            <person name="Xu F."/>
            <person name="Yang P."/>
            <person name="Zhang L."/>
            <person name="Wang X."/>
            <person name="Qi H."/>
            <person name="Xiong Z."/>
            <person name="Que H."/>
            <person name="Xie Y."/>
            <person name="Holland P.W."/>
            <person name="Paps J."/>
            <person name="Zhu Y."/>
            <person name="Wu F."/>
            <person name="Chen Y."/>
            <person name="Wang J."/>
            <person name="Peng C."/>
            <person name="Meng J."/>
            <person name="Yang L."/>
            <person name="Liu J."/>
            <person name="Wen B."/>
            <person name="Zhang N."/>
            <person name="Huang Z."/>
            <person name="Zhu Q."/>
            <person name="Feng Y."/>
            <person name="Mount A."/>
            <person name="Hedgecock D."/>
            <person name="Xu Z."/>
            <person name="Liu Y."/>
            <person name="Domazet-Loso T."/>
            <person name="Du Y."/>
            <person name="Sun X."/>
            <person name="Zhang S."/>
            <person name="Liu B."/>
            <person name="Cheng P."/>
            <person name="Jiang X."/>
            <person name="Li J."/>
            <person name="Fan D."/>
            <person name="Wang W."/>
            <person name="Fu W."/>
            <person name="Wang T."/>
            <person name="Wang B."/>
            <person name="Zhang J."/>
            <person name="Peng Z."/>
            <person name="Li Y."/>
            <person name="Li N."/>
            <person name="Wang J."/>
            <person name="Chen M."/>
            <person name="He Y."/>
            <person name="Tan F."/>
            <person name="Song X."/>
            <person name="Zheng Q."/>
            <person name="Huang R."/>
            <person name="Yang H."/>
            <person name="Du X."/>
            <person name="Chen L."/>
            <person name="Yang M."/>
            <person name="Gaffney P.M."/>
            <person name="Wang S."/>
            <person name="Luo L."/>
            <person name="She Z."/>
            <person name="Ming Y."/>
            <person name="Huang W."/>
            <person name="Zhang S."/>
            <person name="Huang B."/>
            <person name="Zhang Y."/>
            <person name="Qu T."/>
            <person name="Ni P."/>
            <person name="Miao G."/>
            <person name="Wang J."/>
            <person name="Wang Q."/>
            <person name="Steinberg C.E."/>
            <person name="Wang H."/>
            <person name="Li N."/>
            <person name="Qian L."/>
            <person name="Zhang G."/>
            <person name="Li Y."/>
            <person name="Yang H."/>
            <person name="Liu X."/>
            <person name="Wang J."/>
            <person name="Yin Y."/>
            <person name="Wang J."/>
        </authorList>
    </citation>
    <scope>NUCLEOTIDE SEQUENCE [LARGE SCALE GENOMIC DNA]</scope>
    <source>
        <strain evidence="3">05x7-T-G4-1.051#20</strain>
    </source>
</reference>
<keyword evidence="2" id="KW-1133">Transmembrane helix</keyword>
<feature type="region of interest" description="Disordered" evidence="1">
    <location>
        <begin position="771"/>
        <end position="833"/>
    </location>
</feature>
<evidence type="ECO:0000256" key="1">
    <source>
        <dbReference type="SAM" id="MobiDB-lite"/>
    </source>
</evidence>
<dbReference type="InterPro" id="IPR036938">
    <property type="entry name" value="PAP2/HPO_sf"/>
</dbReference>
<gene>
    <name evidence="3" type="ORF">CGI_10025891</name>
</gene>
<dbReference type="SMART" id="SM00225">
    <property type="entry name" value="BTB"/>
    <property type="match status" value="1"/>
</dbReference>
<feature type="compositionally biased region" description="Basic and acidic residues" evidence="1">
    <location>
        <begin position="510"/>
        <end position="520"/>
    </location>
</feature>
<dbReference type="HOGENOM" id="CLU_249457_0_0_1"/>
<dbReference type="Gene3D" id="3.40.50.300">
    <property type="entry name" value="P-loop containing nucleotide triphosphate hydrolases"/>
    <property type="match status" value="1"/>
</dbReference>
<feature type="compositionally biased region" description="Acidic residues" evidence="1">
    <location>
        <begin position="776"/>
        <end position="793"/>
    </location>
</feature>
<dbReference type="SUPFAM" id="SSF54695">
    <property type="entry name" value="POZ domain"/>
    <property type="match status" value="1"/>
</dbReference>
<dbReference type="GO" id="GO:0019319">
    <property type="term" value="P:hexose biosynthetic process"/>
    <property type="evidence" value="ECO:0007669"/>
    <property type="project" value="TreeGrafter"/>
</dbReference>
<dbReference type="InterPro" id="IPR027417">
    <property type="entry name" value="P-loop_NTPase"/>
</dbReference>
<dbReference type="InterPro" id="IPR011333">
    <property type="entry name" value="SKP1/BTB/POZ_sf"/>
</dbReference>
<dbReference type="Gene3D" id="3.30.710.10">
    <property type="entry name" value="Potassium Channel Kv1.1, Chain A"/>
    <property type="match status" value="1"/>
</dbReference>
<feature type="compositionally biased region" description="Polar residues" evidence="1">
    <location>
        <begin position="536"/>
        <end position="545"/>
    </location>
</feature>
<feature type="compositionally biased region" description="Low complexity" evidence="1">
    <location>
        <begin position="732"/>
        <end position="743"/>
    </location>
</feature>
<feature type="transmembrane region" description="Helical" evidence="2">
    <location>
        <begin position="1339"/>
        <end position="1359"/>
    </location>
</feature>
<dbReference type="InterPro" id="IPR000863">
    <property type="entry name" value="Sulfotransferase_dom"/>
</dbReference>
<feature type="transmembrane region" description="Helical" evidence="2">
    <location>
        <begin position="21"/>
        <end position="40"/>
    </location>
</feature>
<dbReference type="EMBL" id="JH818914">
    <property type="protein sequence ID" value="EKC33368.1"/>
    <property type="molecule type" value="Genomic_DNA"/>
</dbReference>
<proteinExistence type="predicted"/>
<protein>
    <submittedName>
        <fullName evidence="3">Carbohydrate sulfotransferase 15</fullName>
    </submittedName>
</protein>
<organism evidence="3">
    <name type="scientific">Magallana gigas</name>
    <name type="common">Pacific oyster</name>
    <name type="synonym">Crassostrea gigas</name>
    <dbReference type="NCBI Taxonomy" id="29159"/>
    <lineage>
        <taxon>Eukaryota</taxon>
        <taxon>Metazoa</taxon>
        <taxon>Spiralia</taxon>
        <taxon>Lophotrochozoa</taxon>
        <taxon>Mollusca</taxon>
        <taxon>Bivalvia</taxon>
        <taxon>Autobranchia</taxon>
        <taxon>Pteriomorphia</taxon>
        <taxon>Ostreida</taxon>
        <taxon>Ostreoidea</taxon>
        <taxon>Ostreidae</taxon>
        <taxon>Magallana</taxon>
    </lineage>
</organism>
<accession>K1QHP5</accession>
<feature type="compositionally biased region" description="Basic residues" evidence="1">
    <location>
        <begin position="1049"/>
        <end position="1059"/>
    </location>
</feature>
<dbReference type="Gene3D" id="1.20.144.10">
    <property type="entry name" value="Phosphatidic acid phosphatase type 2/haloperoxidase"/>
    <property type="match status" value="1"/>
</dbReference>
<feature type="compositionally biased region" description="Basic and acidic residues" evidence="1">
    <location>
        <begin position="1025"/>
        <end position="1048"/>
    </location>
</feature>
<keyword evidence="3" id="KW-0808">Transferase</keyword>
<dbReference type="Pfam" id="PF00685">
    <property type="entry name" value="Sulfotransfer_1"/>
    <property type="match status" value="1"/>
</dbReference>
<sequence length="1485" mass="168554">MPLKLCSKWRRILFTKCCKRNCPVIISGIICVLIVFHIFLRTRLEDFLHPRSAHWDYQCGQQHKRINSPEDLLCQERKKFLPNFKNPCWYEFTGNNSYNRLRCLPYFHIIGVCKSGTTDLFYRLVQHPQIVKNRGLMSKETWFWSWHRYGTVNPKKFKNLDNFLDFFQIPKISEFKVSSNGSRYSEIITGHADPMDFWDHTLWWLIPQNNGNASEPVFTTPHLIHHVQPNIKLILLLREPAERLYSHYYHLGYGSSPEDFEVDVSASIRYLDRCRAKSSLRSCLYNRTLFKEMPTPLFASFYDVHMANWLEVFPRNQIFIMRTEDFDKSKKKYLLQLFKFLNVGDVEERIYWKSERKTMTQHKVYMNQIHCSSLLCELAQMWRSQALCDAIIKAGAITAKAHRLVLVAACPMLKSMESASVGSHLEIRLASDIKEESIHTFLQYLYEGCMVLTEDNYKDIEKIGRILQVDSVIKCCSDFYKCLNSSSQYKYDYYDHVEFKHVRQTDMLKFSEKSNKRATDSKITGQSGKRQRIHNSDSPLFSATSRMDDRSGSSNFSNLKDPIRPYKMGPASVSRRTNGSVDVVEDGVQIQHVDKDSSSSSPQVVDTASSMSVSIASQIQPDVNVQVLNMMNTHSTSSPSVGPRIPSKPPLTGPFPTESTDGRSDSPIFIAGAVSRGFGANVVPPSKSFAMGSPTMVPVGPAQFPTFVKENLSMPTNAEEDVAGIKTRSDSRSSLATSSPDPSIVKKEPGTSTPYVEVQEQGMVMVRRLEGRDTDTEQQEEVSSDLEIEEPPPDDSYTGEAGSEASWMAGQAGNESLTEKGSWHSIDTGGGPYALVEEQGGEAKFDRSEMKFDGTDLKFYDEVLPGHRLIRIEGSKKACAYCDIQRLKTKSGWQIKSYFKCLACDIPLCKSDKECFLRYHELRLEQPNVPPKELHKRLKTKNKPLLLHNVTPSQIKSSNTSSPATNVSLEESVTTADIIRAHLSPSDFSEQNPAPPLLTPYLYNTSNVPPLDVDSPEQSNSGSPEKSDVLPKSNKKGEKQQNSKEGSTRKSRKSVKTKPMKIVFNEEQNDMLANDDSRFRKAQRSVQPRKGNPSPPSRSMYEQHPPESPATNTFTTEQFLRISGLVDPQPNLELVQTDPLNFTDPKDFYMTDDDGEVHRLIGNPGHKALTCVYCKAKGNKTACGWHIKCYYRCNAFSNYMELMMGHSRKVSSSRIYPRGQDDEGFTQYLLSGTLEIPASDWTVDPAHRLVSTDERKLRPCYYCSLTKVKTKSGWLLYYALITEVIEPISVQGFYCSDQSLGRPYKEGSISNNAVYATGALPLVFVIVTAYNVIPLKKLYRVWVSYAFGISSIYLFMNILKLFYGELRPNFFEACKPEWPGMNCSGYVSEFNCTGTNRKAAIESMRSFPSSHAGITTFGMLYLIIFTQEVFINRNNRYHIGWAIFQWAGFLWAVYAGMSRITDNKHHIQDVAAGVREIYTSYTATS</sequence>
<dbReference type="SMART" id="SM00014">
    <property type="entry name" value="acidPPc"/>
    <property type="match status" value="1"/>
</dbReference>
<keyword evidence="2" id="KW-0472">Membrane</keyword>
<evidence type="ECO:0000256" key="2">
    <source>
        <dbReference type="SAM" id="Phobius"/>
    </source>
</evidence>
<dbReference type="PANTHER" id="PTHR15723">
    <property type="entry name" value="CARBOHYDRATE SULFOTRANSFERASE 15"/>
    <property type="match status" value="1"/>
</dbReference>